<feature type="domain" description="HTH gntR-type" evidence="4">
    <location>
        <begin position="2"/>
        <end position="69"/>
    </location>
</feature>
<dbReference type="Pfam" id="PF00392">
    <property type="entry name" value="GntR"/>
    <property type="match status" value="1"/>
</dbReference>
<proteinExistence type="predicted"/>
<evidence type="ECO:0000256" key="1">
    <source>
        <dbReference type="ARBA" id="ARBA00023015"/>
    </source>
</evidence>
<keyword evidence="3" id="KW-0804">Transcription</keyword>
<name>A0A6B0XYF7_9RHOB</name>
<dbReference type="InterPro" id="IPR011711">
    <property type="entry name" value="GntR_C"/>
</dbReference>
<gene>
    <name evidence="5" type="ORF">F4Y60_01090</name>
</gene>
<dbReference type="Gene3D" id="1.10.10.10">
    <property type="entry name" value="Winged helix-like DNA-binding domain superfamily/Winged helix DNA-binding domain"/>
    <property type="match status" value="1"/>
</dbReference>
<keyword evidence="2" id="KW-0238">DNA-binding</keyword>
<protein>
    <submittedName>
        <fullName evidence="5">GntR family transcriptional regulator</fullName>
    </submittedName>
</protein>
<dbReference type="PROSITE" id="PS50949">
    <property type="entry name" value="HTH_GNTR"/>
    <property type="match status" value="1"/>
</dbReference>
<dbReference type="CDD" id="cd07377">
    <property type="entry name" value="WHTH_GntR"/>
    <property type="match status" value="1"/>
</dbReference>
<reference evidence="5" key="1">
    <citation type="submission" date="2019-09" db="EMBL/GenBank/DDBJ databases">
        <title>Characterisation of the sponge microbiome using genome-centric metagenomics.</title>
        <authorList>
            <person name="Engelberts J.P."/>
            <person name="Robbins S.J."/>
            <person name="De Goeij J.M."/>
            <person name="Aranda M."/>
            <person name="Bell S.C."/>
            <person name="Webster N.S."/>
        </authorList>
    </citation>
    <scope>NUCLEOTIDE SEQUENCE</scope>
    <source>
        <strain evidence="5">SB0664_bin_43</strain>
    </source>
</reference>
<dbReference type="SMART" id="SM00345">
    <property type="entry name" value="HTH_GNTR"/>
    <property type="match status" value="1"/>
</dbReference>
<evidence type="ECO:0000256" key="3">
    <source>
        <dbReference type="ARBA" id="ARBA00023163"/>
    </source>
</evidence>
<dbReference type="EMBL" id="VXRY01000046">
    <property type="protein sequence ID" value="MXY32692.1"/>
    <property type="molecule type" value="Genomic_DNA"/>
</dbReference>
<keyword evidence="1" id="KW-0805">Transcription regulation</keyword>
<dbReference type="InterPro" id="IPR036390">
    <property type="entry name" value="WH_DNA-bd_sf"/>
</dbReference>
<dbReference type="InterPro" id="IPR036388">
    <property type="entry name" value="WH-like_DNA-bd_sf"/>
</dbReference>
<dbReference type="SUPFAM" id="SSF48008">
    <property type="entry name" value="GntR ligand-binding domain-like"/>
    <property type="match status" value="1"/>
</dbReference>
<sequence>MKKAEQQTLARLRQMILDGELPGGERLSEVVVAGMLGVSRTPAKFALTRLEMTGLIKKLPGRGYEVSKVSLGDLELVIKLRGILEGAAAAALASNGVQETTRKDLARSIEMTEGIVLRRQIGMEDVAVFQDANTLFHQTIMRDCGNDYIALSYEPIRHLPMAALGTYAPNPDLLDKELLRMSVGHAQHVIIAKAIEGGDAARAETVMREHSNATFEYARLFVGQREADHIPTLLQTV</sequence>
<dbReference type="Pfam" id="PF07729">
    <property type="entry name" value="FCD"/>
    <property type="match status" value="1"/>
</dbReference>
<dbReference type="SUPFAM" id="SSF46785">
    <property type="entry name" value="Winged helix' DNA-binding domain"/>
    <property type="match status" value="1"/>
</dbReference>
<organism evidence="5">
    <name type="scientific">Boseongicola sp. SB0664_bin_43</name>
    <dbReference type="NCBI Taxonomy" id="2604844"/>
    <lineage>
        <taxon>Bacteria</taxon>
        <taxon>Pseudomonadati</taxon>
        <taxon>Pseudomonadota</taxon>
        <taxon>Alphaproteobacteria</taxon>
        <taxon>Rhodobacterales</taxon>
        <taxon>Paracoccaceae</taxon>
        <taxon>Boseongicola</taxon>
    </lineage>
</organism>
<dbReference type="GO" id="GO:0003700">
    <property type="term" value="F:DNA-binding transcription factor activity"/>
    <property type="evidence" value="ECO:0007669"/>
    <property type="project" value="InterPro"/>
</dbReference>
<accession>A0A6B0XYF7</accession>
<evidence type="ECO:0000313" key="5">
    <source>
        <dbReference type="EMBL" id="MXY32692.1"/>
    </source>
</evidence>
<comment type="caution">
    <text evidence="5">The sequence shown here is derived from an EMBL/GenBank/DDBJ whole genome shotgun (WGS) entry which is preliminary data.</text>
</comment>
<evidence type="ECO:0000256" key="2">
    <source>
        <dbReference type="ARBA" id="ARBA00023125"/>
    </source>
</evidence>
<dbReference type="GO" id="GO:0003677">
    <property type="term" value="F:DNA binding"/>
    <property type="evidence" value="ECO:0007669"/>
    <property type="project" value="UniProtKB-KW"/>
</dbReference>
<dbReference type="InterPro" id="IPR000524">
    <property type="entry name" value="Tscrpt_reg_HTH_GntR"/>
</dbReference>
<dbReference type="PANTHER" id="PTHR43537:SF51">
    <property type="entry name" value="HTH-TYPE TRANSCRIPTIONAL REGULATOR LGOR-RELATED"/>
    <property type="match status" value="1"/>
</dbReference>
<dbReference type="InterPro" id="IPR008920">
    <property type="entry name" value="TF_FadR/GntR_C"/>
</dbReference>
<dbReference type="AlphaFoldDB" id="A0A6B0XYF7"/>
<dbReference type="SMART" id="SM00895">
    <property type="entry name" value="FCD"/>
    <property type="match status" value="1"/>
</dbReference>
<dbReference type="PANTHER" id="PTHR43537">
    <property type="entry name" value="TRANSCRIPTIONAL REGULATOR, GNTR FAMILY"/>
    <property type="match status" value="1"/>
</dbReference>
<evidence type="ECO:0000259" key="4">
    <source>
        <dbReference type="PROSITE" id="PS50949"/>
    </source>
</evidence>
<dbReference type="Gene3D" id="1.20.120.530">
    <property type="entry name" value="GntR ligand-binding domain-like"/>
    <property type="match status" value="1"/>
</dbReference>